<evidence type="ECO:0000256" key="5">
    <source>
        <dbReference type="ARBA" id="ARBA00022911"/>
    </source>
</evidence>
<sequence length="575" mass="64012">MRASLPSPKPWHDLGYAAVGQNTMGLTINNIFAVNEDRPTPKAVYNWRVYTCAAIASFASCMIGYDSAFIGTTIALPSFQTEFDFESYTPEALALLKANIVSVYQAGAFFGSLFAYVTSYYIGRRYTLIAFSFVFMLGAGMMLGANADRGLGLIIGGRVLAGVGVGACSNMVPIYCSELSPPAIRGRLVGIYELGWQIGGLVGFWINYGLAETMAPSHKQWIIPFAVQLIPAGMLLFGAFWIKESPRWLFSKGRREEAMKNLCWVRQLSPEDLYIVEEVSYMDQELDRYNREVGAGFWKPFSALKSRNIQWRFFLGGMMFLWQNGSGINAINYYSPTVFKSIGIQGTNTSFLTTGIFGVVKTSITIIFILFLIETVGRRKLLIIGSVGGSLCMWFIGAYIKVANPAAKIAAAEAAGAAAPSMSSGGIAAVFFFYLWTVFYSPTWNPIPWVLNSEMFDEKSRSLGQASAAANNWFWNFIVSRFTPQMFIKMGYGVYFFFASLMIMSATFVFFFIPETKGLPLDTMNRLFEIKPVWKAHGQLSEELRLQEDEFRRNAEGSNISAEKAQALADEREEV</sequence>
<feature type="transmembrane region" description="Helical" evidence="12">
    <location>
        <begin position="380"/>
        <end position="402"/>
    </location>
</feature>
<dbReference type="InterPro" id="IPR020846">
    <property type="entry name" value="MFS_dom"/>
</dbReference>
<dbReference type="GO" id="GO:0016020">
    <property type="term" value="C:membrane"/>
    <property type="evidence" value="ECO:0007669"/>
    <property type="project" value="UniProtKB-SubCell"/>
</dbReference>
<evidence type="ECO:0000256" key="8">
    <source>
        <dbReference type="ARBA" id="ARBA00023180"/>
    </source>
</evidence>
<evidence type="ECO:0000256" key="9">
    <source>
        <dbReference type="ARBA" id="ARBA00043213"/>
    </source>
</evidence>
<dbReference type="PANTHER" id="PTHR48022">
    <property type="entry name" value="PLASTIDIC GLUCOSE TRANSPORTER 4"/>
    <property type="match status" value="1"/>
</dbReference>
<feature type="transmembrane region" description="Helical" evidence="12">
    <location>
        <begin position="221"/>
        <end position="242"/>
    </location>
</feature>
<reference evidence="14" key="1">
    <citation type="submission" date="2021-04" db="EMBL/GenBank/DDBJ databases">
        <title>Draft genome of Fusarium avenaceum strain F156N33, isolated from an atmospheric sample in Virginia.</title>
        <authorList>
            <person name="Yang S."/>
            <person name="Vinatzer B.A."/>
            <person name="Coleman J."/>
        </authorList>
    </citation>
    <scope>NUCLEOTIDE SEQUENCE</scope>
    <source>
        <strain evidence="14">F156N33</strain>
    </source>
</reference>
<evidence type="ECO:0000256" key="12">
    <source>
        <dbReference type="SAM" id="Phobius"/>
    </source>
</evidence>
<keyword evidence="8" id="KW-0325">Glycoprotein</keyword>
<dbReference type="PROSITE" id="PS00217">
    <property type="entry name" value="SUGAR_TRANSPORT_2"/>
    <property type="match status" value="1"/>
</dbReference>
<accession>A0A9P7H3S9</accession>
<dbReference type="SUPFAM" id="SSF103473">
    <property type="entry name" value="MFS general substrate transporter"/>
    <property type="match status" value="1"/>
</dbReference>
<dbReference type="InterPro" id="IPR005829">
    <property type="entry name" value="Sugar_transporter_CS"/>
</dbReference>
<feature type="transmembrane region" description="Helical" evidence="12">
    <location>
        <begin position="188"/>
        <end position="209"/>
    </location>
</feature>
<feature type="transmembrane region" description="Helical" evidence="12">
    <location>
        <begin position="414"/>
        <end position="436"/>
    </location>
</feature>
<keyword evidence="4 12" id="KW-0812">Transmembrane</keyword>
<evidence type="ECO:0000256" key="4">
    <source>
        <dbReference type="ARBA" id="ARBA00022692"/>
    </source>
</evidence>
<dbReference type="GO" id="GO:0005351">
    <property type="term" value="F:carbohydrate:proton symporter activity"/>
    <property type="evidence" value="ECO:0007669"/>
    <property type="project" value="TreeGrafter"/>
</dbReference>
<dbReference type="PRINTS" id="PR00171">
    <property type="entry name" value="SUGRTRNSPORT"/>
</dbReference>
<comment type="similarity">
    <text evidence="2 10">Belongs to the major facilitator superfamily. Sugar transporter (TC 2.A.1.1) family.</text>
</comment>
<dbReference type="InterPro" id="IPR005828">
    <property type="entry name" value="MFS_sugar_transport-like"/>
</dbReference>
<protein>
    <recommendedName>
        <fullName evidence="9">Quinate transporter</fullName>
    </recommendedName>
</protein>
<dbReference type="EMBL" id="JAGPUO010000015">
    <property type="protein sequence ID" value="KAG5657967.1"/>
    <property type="molecule type" value="Genomic_DNA"/>
</dbReference>
<evidence type="ECO:0000256" key="10">
    <source>
        <dbReference type="RuleBase" id="RU003346"/>
    </source>
</evidence>
<name>A0A9P7H3S9_9HYPO</name>
<keyword evidence="6 12" id="KW-1133">Transmembrane helix</keyword>
<evidence type="ECO:0000313" key="15">
    <source>
        <dbReference type="Proteomes" id="UP000782241"/>
    </source>
</evidence>
<comment type="caution">
    <text evidence="14">The sequence shown here is derived from an EMBL/GenBank/DDBJ whole genome shotgun (WGS) entry which is preliminary data.</text>
</comment>
<dbReference type="NCBIfam" id="TIGR00879">
    <property type="entry name" value="SP"/>
    <property type="match status" value="1"/>
</dbReference>
<organism evidence="14 15">
    <name type="scientific">Fusarium avenaceum</name>
    <dbReference type="NCBI Taxonomy" id="40199"/>
    <lineage>
        <taxon>Eukaryota</taxon>
        <taxon>Fungi</taxon>
        <taxon>Dikarya</taxon>
        <taxon>Ascomycota</taxon>
        <taxon>Pezizomycotina</taxon>
        <taxon>Sordariomycetes</taxon>
        <taxon>Hypocreomycetidae</taxon>
        <taxon>Hypocreales</taxon>
        <taxon>Nectriaceae</taxon>
        <taxon>Fusarium</taxon>
        <taxon>Fusarium tricinctum species complex</taxon>
    </lineage>
</organism>
<dbReference type="InterPro" id="IPR050360">
    <property type="entry name" value="MFS_Sugar_Transporters"/>
</dbReference>
<evidence type="ECO:0000256" key="1">
    <source>
        <dbReference type="ARBA" id="ARBA00004141"/>
    </source>
</evidence>
<dbReference type="PROSITE" id="PS50850">
    <property type="entry name" value="MFS"/>
    <property type="match status" value="1"/>
</dbReference>
<feature type="transmembrane region" description="Helical" evidence="12">
    <location>
        <begin position="49"/>
        <end position="76"/>
    </location>
</feature>
<dbReference type="AlphaFoldDB" id="A0A9P7H3S9"/>
<keyword evidence="7 12" id="KW-0472">Membrane</keyword>
<feature type="transmembrane region" description="Helical" evidence="12">
    <location>
        <begin position="492"/>
        <end position="513"/>
    </location>
</feature>
<dbReference type="Gene3D" id="1.20.1250.20">
    <property type="entry name" value="MFS general substrate transporter like domains"/>
    <property type="match status" value="1"/>
</dbReference>
<feature type="transmembrane region" description="Helical" evidence="12">
    <location>
        <begin position="151"/>
        <end position="176"/>
    </location>
</feature>
<feature type="transmembrane region" description="Helical" evidence="12">
    <location>
        <begin position="126"/>
        <end position="145"/>
    </location>
</feature>
<dbReference type="Pfam" id="PF00083">
    <property type="entry name" value="Sugar_tr"/>
    <property type="match status" value="1"/>
</dbReference>
<evidence type="ECO:0000256" key="3">
    <source>
        <dbReference type="ARBA" id="ARBA00022448"/>
    </source>
</evidence>
<keyword evidence="15" id="KW-1185">Reference proteome</keyword>
<feature type="transmembrane region" description="Helical" evidence="12">
    <location>
        <begin position="313"/>
        <end position="331"/>
    </location>
</feature>
<comment type="subcellular location">
    <subcellularLocation>
        <location evidence="1">Membrane</location>
        <topology evidence="1">Multi-pass membrane protein</topology>
    </subcellularLocation>
</comment>
<evidence type="ECO:0000256" key="11">
    <source>
        <dbReference type="SAM" id="MobiDB-lite"/>
    </source>
</evidence>
<proteinExistence type="inferred from homology"/>
<feature type="transmembrane region" description="Helical" evidence="12">
    <location>
        <begin position="96"/>
        <end position="117"/>
    </location>
</feature>
<evidence type="ECO:0000256" key="7">
    <source>
        <dbReference type="ARBA" id="ARBA00023136"/>
    </source>
</evidence>
<gene>
    <name evidence="14" type="ORF">KAF25_006918</name>
</gene>
<keyword evidence="5" id="KW-0672">Quinate metabolism</keyword>
<feature type="domain" description="Major facilitator superfamily (MFS) profile" evidence="13">
    <location>
        <begin position="52"/>
        <end position="517"/>
    </location>
</feature>
<dbReference type="CDD" id="cd17356">
    <property type="entry name" value="MFS_HXT"/>
    <property type="match status" value="1"/>
</dbReference>
<evidence type="ECO:0000313" key="14">
    <source>
        <dbReference type="EMBL" id="KAG5657967.1"/>
    </source>
</evidence>
<evidence type="ECO:0000256" key="6">
    <source>
        <dbReference type="ARBA" id="ARBA00022989"/>
    </source>
</evidence>
<dbReference type="InterPro" id="IPR003663">
    <property type="entry name" value="Sugar/inositol_transpt"/>
</dbReference>
<feature type="transmembrane region" description="Helical" evidence="12">
    <location>
        <begin position="351"/>
        <end position="373"/>
    </location>
</feature>
<evidence type="ECO:0000259" key="13">
    <source>
        <dbReference type="PROSITE" id="PS50850"/>
    </source>
</evidence>
<dbReference type="Proteomes" id="UP000782241">
    <property type="component" value="Unassembled WGS sequence"/>
</dbReference>
<dbReference type="FunFam" id="1.20.1250.20:FF:000026">
    <property type="entry name" value="MFS quinate transporter QutD"/>
    <property type="match status" value="1"/>
</dbReference>
<dbReference type="PANTHER" id="PTHR48022:SF34">
    <property type="entry name" value="MAJOR FACILITATOR SUPERFAMILY (MFS) PROFILE DOMAIN-CONTAINING PROTEIN-RELATED"/>
    <property type="match status" value="1"/>
</dbReference>
<feature type="region of interest" description="Disordered" evidence="11">
    <location>
        <begin position="555"/>
        <end position="575"/>
    </location>
</feature>
<keyword evidence="3 10" id="KW-0813">Transport</keyword>
<evidence type="ECO:0000256" key="2">
    <source>
        <dbReference type="ARBA" id="ARBA00010992"/>
    </source>
</evidence>
<dbReference type="InterPro" id="IPR036259">
    <property type="entry name" value="MFS_trans_sf"/>
</dbReference>